<feature type="transmembrane region" description="Helical" evidence="1">
    <location>
        <begin position="27"/>
        <end position="45"/>
    </location>
</feature>
<dbReference type="AlphaFoldDB" id="X1TDK0"/>
<sequence length="57" mass="6543">GKQCLKGCRVGNTVRAGNEKGQTNEFFTIYLTIFYVIFVGIYTILSKHDNISRDYSY</sequence>
<keyword evidence="1" id="KW-0472">Membrane</keyword>
<comment type="caution">
    <text evidence="2">The sequence shown here is derived from an EMBL/GenBank/DDBJ whole genome shotgun (WGS) entry which is preliminary data.</text>
</comment>
<gene>
    <name evidence="2" type="ORF">S12H4_48254</name>
</gene>
<dbReference type="EMBL" id="BARW01030137">
    <property type="protein sequence ID" value="GAJ03393.1"/>
    <property type="molecule type" value="Genomic_DNA"/>
</dbReference>
<organism evidence="2">
    <name type="scientific">marine sediment metagenome</name>
    <dbReference type="NCBI Taxonomy" id="412755"/>
    <lineage>
        <taxon>unclassified sequences</taxon>
        <taxon>metagenomes</taxon>
        <taxon>ecological metagenomes</taxon>
    </lineage>
</organism>
<protein>
    <submittedName>
        <fullName evidence="2">Uncharacterized protein</fullName>
    </submittedName>
</protein>
<keyword evidence="1" id="KW-0812">Transmembrane</keyword>
<keyword evidence="1" id="KW-1133">Transmembrane helix</keyword>
<evidence type="ECO:0000256" key="1">
    <source>
        <dbReference type="SAM" id="Phobius"/>
    </source>
</evidence>
<proteinExistence type="predicted"/>
<reference evidence="2" key="1">
    <citation type="journal article" date="2014" name="Front. Microbiol.">
        <title>High frequency of phylogenetically diverse reductive dehalogenase-homologous genes in deep subseafloor sedimentary metagenomes.</title>
        <authorList>
            <person name="Kawai M."/>
            <person name="Futagami T."/>
            <person name="Toyoda A."/>
            <person name="Takaki Y."/>
            <person name="Nishi S."/>
            <person name="Hori S."/>
            <person name="Arai W."/>
            <person name="Tsubouchi T."/>
            <person name="Morono Y."/>
            <person name="Uchiyama I."/>
            <person name="Ito T."/>
            <person name="Fujiyama A."/>
            <person name="Inagaki F."/>
            <person name="Takami H."/>
        </authorList>
    </citation>
    <scope>NUCLEOTIDE SEQUENCE</scope>
    <source>
        <strain evidence="2">Expedition CK06-06</strain>
    </source>
</reference>
<accession>X1TDK0</accession>
<evidence type="ECO:0000313" key="2">
    <source>
        <dbReference type="EMBL" id="GAJ03393.1"/>
    </source>
</evidence>
<feature type="non-terminal residue" evidence="2">
    <location>
        <position position="1"/>
    </location>
</feature>
<name>X1TDK0_9ZZZZ</name>